<dbReference type="InterPro" id="IPR027417">
    <property type="entry name" value="P-loop_NTPase"/>
</dbReference>
<protein>
    <submittedName>
        <fullName evidence="7">ABC-type bacteriocin/lantibiotic exporter with double-glycine peptidase domain</fullName>
    </submittedName>
</protein>
<evidence type="ECO:0000313" key="7">
    <source>
        <dbReference type="EMBL" id="MDR7376810.1"/>
    </source>
</evidence>
<dbReference type="CDD" id="cd00267">
    <property type="entry name" value="ABC_ATPase"/>
    <property type="match status" value="1"/>
</dbReference>
<dbReference type="Proteomes" id="UP001180487">
    <property type="component" value="Unassembled WGS sequence"/>
</dbReference>
<sequence length="493" mass="54071">MHALPSSRSSRPALPPYRNRDFLRFMLCPPLFWMLLFLVAEAALAATTTWLIIDASRDVVDKVFLVSDFAWIVGVQSASYVLGASSWIFAERAGFGAFGRYMLRFARDNRHQAALLGDTAQREQVEPFLTNEAFHIFFELVYELEADLKLLFGLLFNAAVLGVAIDAGLPLVYAAVFVALLALQMLVRKPVAAVYLAHQRSTNRMTAQTYSAWDNIFSGNRYNFRLWHHGFKIRLRDALAAQIRAILAREGLATLHGIVSLAALFSYLAWVAGDNAGNTALLVALAATLPRQIALSSDMHDLASGWNDLAAVWTRIGGACNAMRPAPDAGFLQRIGYGELRLQWATDRDAQPCANLDEALAIVDAQPHGRLQVRGGNGSGKSSLLAALKTRLGHQAFYWPTQDKLAFAFASAQPVDDDADGEADDENAPASSGFSSGERQLRALQEISLKTQARVYLLDEWDANLDARNRAAAEALVQQLAARAVVVEISHRA</sequence>
<feature type="transmembrane region" description="Helical" evidence="6">
    <location>
        <begin position="252"/>
        <end position="272"/>
    </location>
</feature>
<evidence type="ECO:0000256" key="2">
    <source>
        <dbReference type="ARBA" id="ARBA00022692"/>
    </source>
</evidence>
<evidence type="ECO:0000256" key="4">
    <source>
        <dbReference type="ARBA" id="ARBA00023136"/>
    </source>
</evidence>
<evidence type="ECO:0000256" key="6">
    <source>
        <dbReference type="SAM" id="Phobius"/>
    </source>
</evidence>
<organism evidence="7 8">
    <name type="scientific">Rhodoferax ferrireducens</name>
    <dbReference type="NCBI Taxonomy" id="192843"/>
    <lineage>
        <taxon>Bacteria</taxon>
        <taxon>Pseudomonadati</taxon>
        <taxon>Pseudomonadota</taxon>
        <taxon>Betaproteobacteria</taxon>
        <taxon>Burkholderiales</taxon>
        <taxon>Comamonadaceae</taxon>
        <taxon>Rhodoferax</taxon>
    </lineage>
</organism>
<evidence type="ECO:0000256" key="5">
    <source>
        <dbReference type="SAM" id="MobiDB-lite"/>
    </source>
</evidence>
<proteinExistence type="predicted"/>
<dbReference type="InterPro" id="IPR036640">
    <property type="entry name" value="ABC1_TM_sf"/>
</dbReference>
<keyword evidence="2 6" id="KW-0812">Transmembrane</keyword>
<dbReference type="EMBL" id="JAVDXT010000001">
    <property type="protein sequence ID" value="MDR7376810.1"/>
    <property type="molecule type" value="Genomic_DNA"/>
</dbReference>
<dbReference type="SUPFAM" id="SSF52540">
    <property type="entry name" value="P-loop containing nucleoside triphosphate hydrolases"/>
    <property type="match status" value="1"/>
</dbReference>
<accession>A0ABU2C643</accession>
<comment type="caution">
    <text evidence="7">The sequence shown here is derived from an EMBL/GenBank/DDBJ whole genome shotgun (WGS) entry which is preliminary data.</text>
</comment>
<keyword evidence="8" id="KW-1185">Reference proteome</keyword>
<comment type="subcellular location">
    <subcellularLocation>
        <location evidence="1">Cell membrane</location>
        <topology evidence="1">Multi-pass membrane protein</topology>
    </subcellularLocation>
</comment>
<dbReference type="RefSeq" id="WP_310372021.1">
    <property type="nucleotide sequence ID" value="NZ_JAVDXT010000001.1"/>
</dbReference>
<feature type="transmembrane region" description="Helical" evidence="6">
    <location>
        <begin position="69"/>
        <end position="90"/>
    </location>
</feature>
<dbReference type="Gene3D" id="3.40.50.300">
    <property type="entry name" value="P-loop containing nucleotide triphosphate hydrolases"/>
    <property type="match status" value="1"/>
</dbReference>
<reference evidence="7 8" key="1">
    <citation type="submission" date="2023-07" db="EMBL/GenBank/DDBJ databases">
        <title>Sorghum-associated microbial communities from plants grown in Nebraska, USA.</title>
        <authorList>
            <person name="Schachtman D."/>
        </authorList>
    </citation>
    <scope>NUCLEOTIDE SEQUENCE [LARGE SCALE GENOMIC DNA]</scope>
    <source>
        <strain evidence="7 8">BE313</strain>
    </source>
</reference>
<keyword evidence="3 6" id="KW-1133">Transmembrane helix</keyword>
<evidence type="ECO:0000256" key="3">
    <source>
        <dbReference type="ARBA" id="ARBA00022989"/>
    </source>
</evidence>
<evidence type="ECO:0000313" key="8">
    <source>
        <dbReference type="Proteomes" id="UP001180487"/>
    </source>
</evidence>
<name>A0ABU2C643_9BURK</name>
<dbReference type="SUPFAM" id="SSF90123">
    <property type="entry name" value="ABC transporter transmembrane region"/>
    <property type="match status" value="1"/>
</dbReference>
<evidence type="ECO:0000256" key="1">
    <source>
        <dbReference type="ARBA" id="ARBA00004651"/>
    </source>
</evidence>
<keyword evidence="4 6" id="KW-0472">Membrane</keyword>
<feature type="compositionally biased region" description="Acidic residues" evidence="5">
    <location>
        <begin position="416"/>
        <end position="427"/>
    </location>
</feature>
<gene>
    <name evidence="7" type="ORF">J2X19_001468</name>
</gene>
<feature type="region of interest" description="Disordered" evidence="5">
    <location>
        <begin position="416"/>
        <end position="437"/>
    </location>
</feature>